<dbReference type="PANTHER" id="PTHR43386">
    <property type="entry name" value="OLIGOPEPTIDE TRANSPORT SYSTEM PERMEASE PROTEIN APPC"/>
    <property type="match status" value="1"/>
</dbReference>
<evidence type="ECO:0000256" key="5">
    <source>
        <dbReference type="ARBA" id="ARBA00022989"/>
    </source>
</evidence>
<dbReference type="PANTHER" id="PTHR43386:SF1">
    <property type="entry name" value="D,D-DIPEPTIDE TRANSPORT SYSTEM PERMEASE PROTEIN DDPC-RELATED"/>
    <property type="match status" value="1"/>
</dbReference>
<organism evidence="9">
    <name type="scientific">marine sediment metagenome</name>
    <dbReference type="NCBI Taxonomy" id="412755"/>
    <lineage>
        <taxon>unclassified sequences</taxon>
        <taxon>metagenomes</taxon>
        <taxon>ecological metagenomes</taxon>
    </lineage>
</organism>
<dbReference type="EMBL" id="BARS01004019">
    <property type="protein sequence ID" value="GAF71799.1"/>
    <property type="molecule type" value="Genomic_DNA"/>
</dbReference>
<dbReference type="Gene3D" id="1.10.3720.10">
    <property type="entry name" value="MetI-like"/>
    <property type="match status" value="1"/>
</dbReference>
<dbReference type="CDD" id="cd06261">
    <property type="entry name" value="TM_PBP2"/>
    <property type="match status" value="1"/>
</dbReference>
<evidence type="ECO:0000313" key="9">
    <source>
        <dbReference type="EMBL" id="GAF71799.1"/>
    </source>
</evidence>
<proteinExistence type="predicted"/>
<name>X0RSH4_9ZZZZ</name>
<dbReference type="InterPro" id="IPR050366">
    <property type="entry name" value="BP-dependent_transpt_permease"/>
</dbReference>
<feature type="transmembrane region" description="Helical" evidence="7">
    <location>
        <begin position="61"/>
        <end position="86"/>
    </location>
</feature>
<gene>
    <name evidence="9" type="ORF">S01H1_07837</name>
</gene>
<protein>
    <recommendedName>
        <fullName evidence="8">ABC transmembrane type-1 domain-containing protein</fullName>
    </recommendedName>
</protein>
<accession>X0RSH4</accession>
<evidence type="ECO:0000256" key="7">
    <source>
        <dbReference type="SAM" id="Phobius"/>
    </source>
</evidence>
<keyword evidence="4 7" id="KW-0812">Transmembrane</keyword>
<evidence type="ECO:0000256" key="3">
    <source>
        <dbReference type="ARBA" id="ARBA00022475"/>
    </source>
</evidence>
<evidence type="ECO:0000256" key="2">
    <source>
        <dbReference type="ARBA" id="ARBA00022448"/>
    </source>
</evidence>
<dbReference type="GO" id="GO:0055085">
    <property type="term" value="P:transmembrane transport"/>
    <property type="evidence" value="ECO:0007669"/>
    <property type="project" value="InterPro"/>
</dbReference>
<reference evidence="9" key="1">
    <citation type="journal article" date="2014" name="Front. Microbiol.">
        <title>High frequency of phylogenetically diverse reductive dehalogenase-homologous genes in deep subseafloor sedimentary metagenomes.</title>
        <authorList>
            <person name="Kawai M."/>
            <person name="Futagami T."/>
            <person name="Toyoda A."/>
            <person name="Takaki Y."/>
            <person name="Nishi S."/>
            <person name="Hori S."/>
            <person name="Arai W."/>
            <person name="Tsubouchi T."/>
            <person name="Morono Y."/>
            <person name="Uchiyama I."/>
            <person name="Ito T."/>
            <person name="Fujiyama A."/>
            <person name="Inagaki F."/>
            <person name="Takami H."/>
        </authorList>
    </citation>
    <scope>NUCLEOTIDE SEQUENCE</scope>
    <source>
        <strain evidence="9">Expedition CK06-06</strain>
    </source>
</reference>
<evidence type="ECO:0000256" key="4">
    <source>
        <dbReference type="ARBA" id="ARBA00022692"/>
    </source>
</evidence>
<evidence type="ECO:0000256" key="6">
    <source>
        <dbReference type="ARBA" id="ARBA00023136"/>
    </source>
</evidence>
<dbReference type="AlphaFoldDB" id="X0RSH4"/>
<evidence type="ECO:0000259" key="8">
    <source>
        <dbReference type="PROSITE" id="PS50928"/>
    </source>
</evidence>
<dbReference type="Pfam" id="PF00528">
    <property type="entry name" value="BPD_transp_1"/>
    <property type="match status" value="1"/>
</dbReference>
<dbReference type="SUPFAM" id="SSF161098">
    <property type="entry name" value="MetI-like"/>
    <property type="match status" value="1"/>
</dbReference>
<dbReference type="InterPro" id="IPR000515">
    <property type="entry name" value="MetI-like"/>
</dbReference>
<dbReference type="InterPro" id="IPR035906">
    <property type="entry name" value="MetI-like_sf"/>
</dbReference>
<evidence type="ECO:0000256" key="1">
    <source>
        <dbReference type="ARBA" id="ARBA00004651"/>
    </source>
</evidence>
<keyword evidence="6 7" id="KW-0472">Membrane</keyword>
<feature type="transmembrane region" description="Helical" evidence="7">
    <location>
        <begin position="106"/>
        <end position="132"/>
    </location>
</feature>
<feature type="transmembrane region" description="Helical" evidence="7">
    <location>
        <begin position="186"/>
        <end position="205"/>
    </location>
</feature>
<feature type="transmembrane region" description="Helical" evidence="7">
    <location>
        <begin position="225"/>
        <end position="245"/>
    </location>
</feature>
<feature type="domain" description="ABC transmembrane type-1" evidence="8">
    <location>
        <begin position="57"/>
        <end position="246"/>
    </location>
</feature>
<comment type="subcellular location">
    <subcellularLocation>
        <location evidence="1">Cell membrane</location>
        <topology evidence="1">Multi-pass membrane protein</topology>
    </subcellularLocation>
</comment>
<sequence>MVSVVIVAIVAPFIAPYPEDATGATNTKERLQSPDRAHLFGTDALGRDIFSRVILGAALDLQLAGTVLSIAVFVGVTLGAWAGFMGGLVDELIMRTTDIFMTMPDLVLALVIITALGPGIRNVLLALSLVWWPGFCRLMRGQVLVIREEQYVEAALAMGASRMWIIRQHILPNCLSPIIVRASMNMGFVLLTAAGLGFIGLGAVPPQPEWGAMVSDARRYFPESWWLSFFPGAAIFLTALGLNLIGDGLRDLAEPTARR</sequence>
<keyword evidence="2" id="KW-0813">Transport</keyword>
<keyword evidence="3" id="KW-1003">Cell membrane</keyword>
<keyword evidence="5 7" id="KW-1133">Transmembrane helix</keyword>
<dbReference type="GO" id="GO:0005886">
    <property type="term" value="C:plasma membrane"/>
    <property type="evidence" value="ECO:0007669"/>
    <property type="project" value="UniProtKB-SubCell"/>
</dbReference>
<dbReference type="PROSITE" id="PS50928">
    <property type="entry name" value="ABC_TM1"/>
    <property type="match status" value="1"/>
</dbReference>
<comment type="caution">
    <text evidence="9">The sequence shown here is derived from an EMBL/GenBank/DDBJ whole genome shotgun (WGS) entry which is preliminary data.</text>
</comment>